<evidence type="ECO:0000313" key="2">
    <source>
        <dbReference type="Proteomes" id="UP000194873"/>
    </source>
</evidence>
<comment type="caution">
    <text evidence="1">The sequence shown here is derived from an EMBL/GenBank/DDBJ whole genome shotgun (WGS) entry which is preliminary data.</text>
</comment>
<proteinExistence type="predicted"/>
<protein>
    <submittedName>
        <fullName evidence="1">Uncharacterized protein</fullName>
    </submittedName>
</protein>
<dbReference type="AlphaFoldDB" id="A0A243WHG0"/>
<evidence type="ECO:0000313" key="1">
    <source>
        <dbReference type="EMBL" id="OUJ75258.1"/>
    </source>
</evidence>
<name>A0A243WHG0_9BACT</name>
<keyword evidence="2" id="KW-1185">Reference proteome</keyword>
<gene>
    <name evidence="1" type="ORF">BXP70_04360</name>
</gene>
<sequence>MRQLADIPHPEAKITLFSWNGKYLIKLERGPFEQTYKVSEMDVTSEDDVRALLDDEFVEAAVQRFTQMRQDLQAAFSRHDL</sequence>
<dbReference type="RefSeq" id="WP_086592801.1">
    <property type="nucleotide sequence ID" value="NZ_MTSE01000002.1"/>
</dbReference>
<accession>A0A243WHG0</accession>
<dbReference type="OrthoDB" id="1467713at2"/>
<dbReference type="Proteomes" id="UP000194873">
    <property type="component" value="Unassembled WGS sequence"/>
</dbReference>
<reference evidence="1 2" key="1">
    <citation type="submission" date="2017-01" db="EMBL/GenBank/DDBJ databases">
        <title>A new Hymenobacter.</title>
        <authorList>
            <person name="Liang Y."/>
            <person name="Feng F."/>
        </authorList>
    </citation>
    <scope>NUCLEOTIDE SEQUENCE [LARGE SCALE GENOMIC DNA]</scope>
    <source>
        <strain evidence="1">MIMBbqt21</strain>
    </source>
</reference>
<dbReference type="EMBL" id="MTSE01000002">
    <property type="protein sequence ID" value="OUJ75258.1"/>
    <property type="molecule type" value="Genomic_DNA"/>
</dbReference>
<organism evidence="1 2">
    <name type="scientific">Hymenobacter crusticola</name>
    <dbReference type="NCBI Taxonomy" id="1770526"/>
    <lineage>
        <taxon>Bacteria</taxon>
        <taxon>Pseudomonadati</taxon>
        <taxon>Bacteroidota</taxon>
        <taxon>Cytophagia</taxon>
        <taxon>Cytophagales</taxon>
        <taxon>Hymenobacteraceae</taxon>
        <taxon>Hymenobacter</taxon>
    </lineage>
</organism>